<proteinExistence type="predicted"/>
<name>A0A0F8Z4Z6_9ZZZZ</name>
<accession>A0A0F8Z4Z6</accession>
<evidence type="ECO:0000313" key="1">
    <source>
        <dbReference type="EMBL" id="KKK55156.1"/>
    </source>
</evidence>
<reference evidence="1" key="1">
    <citation type="journal article" date="2015" name="Nature">
        <title>Complex archaea that bridge the gap between prokaryotes and eukaryotes.</title>
        <authorList>
            <person name="Spang A."/>
            <person name="Saw J.H."/>
            <person name="Jorgensen S.L."/>
            <person name="Zaremba-Niedzwiedzka K."/>
            <person name="Martijn J."/>
            <person name="Lind A.E."/>
            <person name="van Eijk R."/>
            <person name="Schleper C."/>
            <person name="Guy L."/>
            <person name="Ettema T.J."/>
        </authorList>
    </citation>
    <scope>NUCLEOTIDE SEQUENCE</scope>
</reference>
<dbReference type="EMBL" id="LAZR01065633">
    <property type="protein sequence ID" value="KKK55156.1"/>
    <property type="molecule type" value="Genomic_DNA"/>
</dbReference>
<sequence>MRNLIKRILFKLGLWMPKSIEPANLILRIENWEDGSDEEQFSKVGWKFYGGYDVIGTGTVDVERSKEHEQT</sequence>
<protein>
    <submittedName>
        <fullName evidence="1">Uncharacterized protein</fullName>
    </submittedName>
</protein>
<organism evidence="1">
    <name type="scientific">marine sediment metagenome</name>
    <dbReference type="NCBI Taxonomy" id="412755"/>
    <lineage>
        <taxon>unclassified sequences</taxon>
        <taxon>metagenomes</taxon>
        <taxon>ecological metagenomes</taxon>
    </lineage>
</organism>
<gene>
    <name evidence="1" type="ORF">LCGC14_3077420</name>
</gene>
<comment type="caution">
    <text evidence="1">The sequence shown here is derived from an EMBL/GenBank/DDBJ whole genome shotgun (WGS) entry which is preliminary data.</text>
</comment>
<dbReference type="AlphaFoldDB" id="A0A0F8Z4Z6"/>